<accession>A0A8J7YZP1</accession>
<feature type="domain" description="Helicase XPB/Ssl2 N-terminal" evidence="1">
    <location>
        <begin position="604"/>
        <end position="717"/>
    </location>
</feature>
<gene>
    <name evidence="2" type="ORF">GW779_05970</name>
</gene>
<name>A0A8J7YZP1_9ARCH</name>
<dbReference type="Proteomes" id="UP000738826">
    <property type="component" value="Unassembled WGS sequence"/>
</dbReference>
<sequence>MFHSQNNHAEFSPNPENDLMTLLNKIGREKTEEIFRNRKIEYTDYDRKKGINLTRKVYNTLANTKNFKPFIRGIEHTPLIDVFYFVFANNCEVKISEITANFGNGGMENLSSLQNYGLCYVIDDVAIIPLEFAIMLSDEYINLRHPVPKNTLISGIYSYDSSNLKEIVSYVNHKFHQNFDTSMTKIYLSSKLYVFYVRHKEEFYKNLTDFQRKVLEFMIFNGPVVNLKDTSNKFFNDELYSWGDGFRKIFKFYKQSDYIEGSEDSKRREELRDLYVMGFLVPAGSIYNRFESMAIPEQISDLAIREYNKWAEKEREEIYSKILSAKDANGRELNNINVDFYENVRKILIGIASLNPRLNQNGTMSRKFFSEISHLANFDEYYAKFLLAICIRNKFIKRYYGKGESKEEHIKIRDNVDDLIGIDRGNFMDFHLAKTGMYLEWWNIMYMELVRYAEIRGDNHLYRNFGGTEILLKEIRMFVLENLEKFDFFVNSKLFFQYLSCDLNFKKFEKEWNNKKYTYRGEEYKNTQTNKNLEIMFDNACKTLLYLGIVDAKEDEGKTIIMLKLSKFGNGFIGYLENKDKDKGKSKTKSKTKELKHEGVNNIVIQANNEILVNFYADFKIFSTLGNFAYPKKTDKLCIFGMDKESVMKAYLGDFKGEDIIKFLKRYGNDVPQTIVALINSCSLKYGEIEIQECSAGISFKDEILMREILADKNLSSKVQKVHYENVLLIKNEDDVSEIYKRLKQMGYGARITKLNELHKL</sequence>
<proteinExistence type="predicted"/>
<dbReference type="InterPro" id="IPR032830">
    <property type="entry name" value="XPB/Ssl2_N"/>
</dbReference>
<dbReference type="AlphaFoldDB" id="A0A8J7YZP1"/>
<organism evidence="2 3">
    <name type="scientific">Candidatus Altarchaeum hamiconexum</name>
    <dbReference type="NCBI Taxonomy" id="1803513"/>
    <lineage>
        <taxon>Archaea</taxon>
        <taxon>Candidatus Altarchaeota</taxon>
        <taxon>Candidatus Altiarchaeia</taxon>
        <taxon>Candidatus Altarchaeales</taxon>
        <taxon>Candidatus Altarchaeaceae</taxon>
        <taxon>Candidatus Altarchaeum</taxon>
    </lineage>
</organism>
<dbReference type="Pfam" id="PF13625">
    <property type="entry name" value="Helicase_C_3"/>
    <property type="match status" value="1"/>
</dbReference>
<dbReference type="EMBL" id="JAACQH010000132">
    <property type="protein sequence ID" value="NCS91928.1"/>
    <property type="molecule type" value="Genomic_DNA"/>
</dbReference>
<protein>
    <recommendedName>
        <fullName evidence="1">Helicase XPB/Ssl2 N-terminal domain-containing protein</fullName>
    </recommendedName>
</protein>
<evidence type="ECO:0000259" key="1">
    <source>
        <dbReference type="Pfam" id="PF13625"/>
    </source>
</evidence>
<reference evidence="2" key="1">
    <citation type="submission" date="2019-11" db="EMBL/GenBank/DDBJ databases">
        <title>Lipid analysis of CO2-rich subsurface aquifers suggests an autotrophy-based deep biosphere with lysolipids enriched in CPR bacteria.</title>
        <authorList>
            <person name="Probst A.J."/>
            <person name="Elling F.J."/>
            <person name="Castelle C.J."/>
            <person name="Zhu Q."/>
            <person name="Elvert M."/>
            <person name="Birarda G."/>
            <person name="Holman H.-Y."/>
            <person name="Lane K.R."/>
            <person name="Ladd B."/>
            <person name="Ryan M.C."/>
            <person name="Woyke T."/>
            <person name="Hinrichs K.-U."/>
            <person name="Banfield J.F."/>
        </authorList>
    </citation>
    <scope>NUCLEOTIDE SEQUENCE</scope>
    <source>
        <strain evidence="2">CG_2015-04_33_537</strain>
    </source>
</reference>
<comment type="caution">
    <text evidence="2">The sequence shown here is derived from an EMBL/GenBank/DDBJ whole genome shotgun (WGS) entry which is preliminary data.</text>
</comment>
<evidence type="ECO:0000313" key="3">
    <source>
        <dbReference type="Proteomes" id="UP000738826"/>
    </source>
</evidence>
<evidence type="ECO:0000313" key="2">
    <source>
        <dbReference type="EMBL" id="NCS91928.1"/>
    </source>
</evidence>